<feature type="domain" description="Sin" evidence="1">
    <location>
        <begin position="1"/>
        <end position="35"/>
    </location>
</feature>
<evidence type="ECO:0000313" key="2">
    <source>
        <dbReference type="EMBL" id="TYR97723.1"/>
    </source>
</evidence>
<dbReference type="Pfam" id="PF08671">
    <property type="entry name" value="SinI"/>
    <property type="match status" value="1"/>
</dbReference>
<reference evidence="2 3" key="1">
    <citation type="submission" date="2019-08" db="EMBL/GenBank/DDBJ databases">
        <title>Bacillus genomes from the desert of Cuatro Cienegas, Coahuila.</title>
        <authorList>
            <person name="Olmedo-Alvarez G."/>
        </authorList>
    </citation>
    <scope>NUCLEOTIDE SEQUENCE [LARGE SCALE GENOMIC DNA]</scope>
    <source>
        <strain evidence="2 3">CH128b_4D</strain>
    </source>
</reference>
<dbReference type="InterPro" id="IPR036281">
    <property type="entry name" value="SinR/SinI_dimer_dom_sf"/>
</dbReference>
<protein>
    <submittedName>
        <fullName evidence="2">DNA-binding anti-repressor SinI</fullName>
    </submittedName>
</protein>
<gene>
    <name evidence="2" type="primary">sinI</name>
    <name evidence="2" type="ORF">FZC84_17910</name>
</gene>
<dbReference type="PROSITE" id="PS51500">
    <property type="entry name" value="SIN"/>
    <property type="match status" value="1"/>
</dbReference>
<dbReference type="SUPFAM" id="SSF47406">
    <property type="entry name" value="SinR repressor dimerisation domain-like"/>
    <property type="match status" value="1"/>
</dbReference>
<name>A0A5D4M8P5_9BACI</name>
<dbReference type="AlphaFoldDB" id="A0A5D4M8P5"/>
<dbReference type="GO" id="GO:0046983">
    <property type="term" value="F:protein dimerization activity"/>
    <property type="evidence" value="ECO:0007669"/>
    <property type="project" value="InterPro"/>
</dbReference>
<dbReference type="InterPro" id="IPR010981">
    <property type="entry name" value="SinR/SinI_dimer_dom"/>
</dbReference>
<comment type="caution">
    <text evidence="2">The sequence shown here is derived from an EMBL/GenBank/DDBJ whole genome shotgun (WGS) entry which is preliminary data.</text>
</comment>
<evidence type="ECO:0000313" key="3">
    <source>
        <dbReference type="Proteomes" id="UP000325182"/>
    </source>
</evidence>
<dbReference type="GO" id="GO:0003677">
    <property type="term" value="F:DNA binding"/>
    <property type="evidence" value="ECO:0007669"/>
    <property type="project" value="UniProtKB-KW"/>
</dbReference>
<dbReference type="RefSeq" id="WP_148954763.1">
    <property type="nucleotide sequence ID" value="NZ_VTEG01000017.1"/>
</dbReference>
<evidence type="ECO:0000259" key="1">
    <source>
        <dbReference type="PROSITE" id="PS51500"/>
    </source>
</evidence>
<dbReference type="EMBL" id="VTEG01000017">
    <property type="protein sequence ID" value="TYR97723.1"/>
    <property type="molecule type" value="Genomic_DNA"/>
</dbReference>
<proteinExistence type="predicted"/>
<organism evidence="2 3">
    <name type="scientific">Rossellomorea vietnamensis</name>
    <dbReference type="NCBI Taxonomy" id="218284"/>
    <lineage>
        <taxon>Bacteria</taxon>
        <taxon>Bacillati</taxon>
        <taxon>Bacillota</taxon>
        <taxon>Bacilli</taxon>
        <taxon>Bacillales</taxon>
        <taxon>Bacillaceae</taxon>
        <taxon>Rossellomorea</taxon>
    </lineage>
</organism>
<accession>A0A5D4M8P5</accession>
<keyword evidence="2" id="KW-0238">DNA-binding</keyword>
<sequence length="43" mass="5158">MVERELDLEWITLIKEAMSVGVTKDEILEYLHTNREERKVLVK</sequence>
<dbReference type="GO" id="GO:0006355">
    <property type="term" value="P:regulation of DNA-templated transcription"/>
    <property type="evidence" value="ECO:0007669"/>
    <property type="project" value="InterPro"/>
</dbReference>
<dbReference type="Proteomes" id="UP000325182">
    <property type="component" value="Unassembled WGS sequence"/>
</dbReference>